<organism evidence="1 2">
    <name type="scientific">Elizabethkingia anophelis NUHP1</name>
    <dbReference type="NCBI Taxonomy" id="1338011"/>
    <lineage>
        <taxon>Bacteria</taxon>
        <taxon>Pseudomonadati</taxon>
        <taxon>Bacteroidota</taxon>
        <taxon>Flavobacteriia</taxon>
        <taxon>Flavobacteriales</taxon>
        <taxon>Weeksellaceae</taxon>
        <taxon>Elizabethkingia</taxon>
    </lineage>
</organism>
<dbReference type="AlphaFoldDB" id="A0A077EL22"/>
<sequence>MKSSLFFIFKSLSKKSLIKIAVKYYAEFQFTCAYFTHL</sequence>
<evidence type="ECO:0000313" key="2">
    <source>
        <dbReference type="Proteomes" id="UP000028933"/>
    </source>
</evidence>
<gene>
    <name evidence="1" type="ORF">BD94_2320</name>
</gene>
<reference evidence="1" key="1">
    <citation type="journal article" date="2013" name="Lancet">
        <title>First case of E anophelis outbreak in an intensive-care unit.</title>
        <authorList>
            <person name="Teo J."/>
            <person name="Tan S.Y."/>
            <person name="Tay M."/>
            <person name="Ding Y."/>
            <person name="Kjelleberg S."/>
            <person name="Givskov M."/>
            <person name="Lin R.T."/>
            <person name="Yang L."/>
        </authorList>
    </citation>
    <scope>NUCLEOTIDE SEQUENCE [LARGE SCALE GENOMIC DNA]</scope>
    <source>
        <strain evidence="1">NUHP1</strain>
    </source>
</reference>
<dbReference type="EMBL" id="CP007547">
    <property type="protein sequence ID" value="AIL46095.1"/>
    <property type="molecule type" value="Genomic_DNA"/>
</dbReference>
<proteinExistence type="predicted"/>
<dbReference type="KEGG" id="eao:BD94_2320"/>
<dbReference type="HOGENOM" id="CLU_3327432_0_0_10"/>
<evidence type="ECO:0000313" key="1">
    <source>
        <dbReference type="EMBL" id="AIL46095.1"/>
    </source>
</evidence>
<name>A0A077EL22_9FLAO</name>
<dbReference type="Proteomes" id="UP000028933">
    <property type="component" value="Chromosome"/>
</dbReference>
<reference evidence="1" key="2">
    <citation type="journal article" date="2015" name="Genome Biol. Evol.">
        <title>Complete Genome Sequence and Transcriptomic Analysis of the Novel Pathogen Elizabethkingia anophelis in Response to Oxidative Stress.</title>
        <authorList>
            <person name="Li Y."/>
            <person name="Liu Y."/>
            <person name="Chew S.C."/>
            <person name="Tay M."/>
            <person name="Salido M.M."/>
            <person name="Teo J."/>
            <person name="Lauro F.M."/>
            <person name="Givskov M."/>
            <person name="Yang L."/>
        </authorList>
    </citation>
    <scope>NUCLEOTIDE SEQUENCE</scope>
    <source>
        <strain evidence="1">NUHP1</strain>
    </source>
</reference>
<protein>
    <submittedName>
        <fullName evidence="1">Uncharacterized protein</fullName>
    </submittedName>
</protein>
<accession>A0A077EL22</accession>